<dbReference type="RefSeq" id="WP_189570459.1">
    <property type="nucleotide sequence ID" value="NZ_BMXI01000010.1"/>
</dbReference>
<dbReference type="Proteomes" id="UP000644507">
    <property type="component" value="Unassembled WGS sequence"/>
</dbReference>
<protein>
    <recommendedName>
        <fullName evidence="1">SGNH hydrolase-type esterase domain-containing protein</fullName>
    </recommendedName>
</protein>
<sequence length="479" mass="51590">MKVPIPLLLGTIVCLPLLYADDTVAIDAELQKVWPNNRTVNIVFHGHSVPSGYHLTPRVKPFESYPHLFRVAMAERYQSAVFNVITTSIGGENAVAGAARFETDVLPHRPDLIFIDYALNDRPLPIADVETAWRSMIASAKNAGIPLVLITPTGASNADFTDPDDPLTIRAELIRTLAEEEDVMLADVSAAWQEELDAGTAEGALLSQGNHPNLTGHQLAADEIYETYLRGLSDLTSVGTSDFPIDGSTNTFTTEDGLVTFTTTNTFSGQGNFFGDSGGSGNKVNSYDGDETLQVNLAADTQLHGFSLRWTTSDIHITGLADDPGVSIATVNGAAGVSNWDAVNKVLTLSLPWDNGEVRAITFANPAVSYGNNLEFSFSGANAANQASFVSFEYQQVDNGAGARLSAPAFEVNDQTITFPVLALRGHEYALEASQSLLAESWQTVDNLGPLAQTEAAELSDSLSLHQRRFYRMAVTYPQ</sequence>
<reference evidence="2" key="2">
    <citation type="submission" date="2020-09" db="EMBL/GenBank/DDBJ databases">
        <authorList>
            <person name="Sun Q."/>
            <person name="Kim S."/>
        </authorList>
    </citation>
    <scope>NUCLEOTIDE SEQUENCE</scope>
    <source>
        <strain evidence="2">KCTC 12988</strain>
    </source>
</reference>
<dbReference type="InterPro" id="IPR013830">
    <property type="entry name" value="SGNH_hydro"/>
</dbReference>
<accession>A0A918TQH5</accession>
<evidence type="ECO:0000313" key="2">
    <source>
        <dbReference type="EMBL" id="GHC57403.1"/>
    </source>
</evidence>
<reference evidence="2" key="1">
    <citation type="journal article" date="2014" name="Int. J. Syst. Evol. Microbiol.">
        <title>Complete genome sequence of Corynebacterium casei LMG S-19264T (=DSM 44701T), isolated from a smear-ripened cheese.</title>
        <authorList>
            <consortium name="US DOE Joint Genome Institute (JGI-PGF)"/>
            <person name="Walter F."/>
            <person name="Albersmeier A."/>
            <person name="Kalinowski J."/>
            <person name="Ruckert C."/>
        </authorList>
    </citation>
    <scope>NUCLEOTIDE SEQUENCE</scope>
    <source>
        <strain evidence="2">KCTC 12988</strain>
    </source>
</reference>
<dbReference type="AlphaFoldDB" id="A0A918TQH5"/>
<dbReference type="InterPro" id="IPR036514">
    <property type="entry name" value="SGNH_hydro_sf"/>
</dbReference>
<dbReference type="EMBL" id="BMXI01000010">
    <property type="protein sequence ID" value="GHC57403.1"/>
    <property type="molecule type" value="Genomic_DNA"/>
</dbReference>
<dbReference type="PANTHER" id="PTHR30383:SF5">
    <property type="entry name" value="SGNH HYDROLASE-TYPE ESTERASE DOMAIN-CONTAINING PROTEIN"/>
    <property type="match status" value="1"/>
</dbReference>
<gene>
    <name evidence="2" type="ORF">GCM10007100_25450</name>
</gene>
<feature type="domain" description="SGNH hydrolase-type esterase" evidence="1">
    <location>
        <begin position="45"/>
        <end position="219"/>
    </location>
</feature>
<dbReference type="SUPFAM" id="SSF52266">
    <property type="entry name" value="SGNH hydrolase"/>
    <property type="match status" value="1"/>
</dbReference>
<dbReference type="GO" id="GO:0004622">
    <property type="term" value="F:phosphatidylcholine lysophospholipase activity"/>
    <property type="evidence" value="ECO:0007669"/>
    <property type="project" value="TreeGrafter"/>
</dbReference>
<evidence type="ECO:0000259" key="1">
    <source>
        <dbReference type="Pfam" id="PF13472"/>
    </source>
</evidence>
<organism evidence="2 3">
    <name type="scientific">Roseibacillus persicicus</name>
    <dbReference type="NCBI Taxonomy" id="454148"/>
    <lineage>
        <taxon>Bacteria</taxon>
        <taxon>Pseudomonadati</taxon>
        <taxon>Verrucomicrobiota</taxon>
        <taxon>Verrucomicrobiia</taxon>
        <taxon>Verrucomicrobiales</taxon>
        <taxon>Verrucomicrobiaceae</taxon>
        <taxon>Roseibacillus</taxon>
    </lineage>
</organism>
<dbReference type="PANTHER" id="PTHR30383">
    <property type="entry name" value="THIOESTERASE 1/PROTEASE 1/LYSOPHOSPHOLIPASE L1"/>
    <property type="match status" value="1"/>
</dbReference>
<keyword evidence="3" id="KW-1185">Reference proteome</keyword>
<proteinExistence type="predicted"/>
<dbReference type="InterPro" id="IPR051532">
    <property type="entry name" value="Ester_Hydrolysis_Enzymes"/>
</dbReference>
<comment type="caution">
    <text evidence="2">The sequence shown here is derived from an EMBL/GenBank/DDBJ whole genome shotgun (WGS) entry which is preliminary data.</text>
</comment>
<dbReference type="Gene3D" id="3.40.50.1110">
    <property type="entry name" value="SGNH hydrolase"/>
    <property type="match status" value="1"/>
</dbReference>
<dbReference type="Pfam" id="PF13472">
    <property type="entry name" value="Lipase_GDSL_2"/>
    <property type="match status" value="1"/>
</dbReference>
<name>A0A918TQH5_9BACT</name>
<evidence type="ECO:0000313" key="3">
    <source>
        <dbReference type="Proteomes" id="UP000644507"/>
    </source>
</evidence>